<evidence type="ECO:0000313" key="5">
    <source>
        <dbReference type="EMBL" id="XCC62428.1"/>
    </source>
</evidence>
<feature type="transmembrane region" description="Helical" evidence="2">
    <location>
        <begin position="274"/>
        <end position="302"/>
    </location>
</feature>
<dbReference type="PROSITE" id="PS51257">
    <property type="entry name" value="PROKAR_LIPOPROTEIN"/>
    <property type="match status" value="1"/>
</dbReference>
<feature type="chain" id="PRO_5044009129" evidence="3">
    <location>
        <begin position="21"/>
        <end position="343"/>
    </location>
</feature>
<evidence type="ECO:0000256" key="3">
    <source>
        <dbReference type="SAM" id="SignalP"/>
    </source>
</evidence>
<accession>A0AAU8A8S8</accession>
<organism evidence="5">
    <name type="scientific">Christensenella massiliensis</name>
    <dbReference type="NCBI Taxonomy" id="1805714"/>
    <lineage>
        <taxon>Bacteria</taxon>
        <taxon>Bacillati</taxon>
        <taxon>Bacillota</taxon>
        <taxon>Clostridia</taxon>
        <taxon>Christensenellales</taxon>
        <taxon>Christensenellaceae</taxon>
        <taxon>Christensenella</taxon>
    </lineage>
</organism>
<dbReference type="AlphaFoldDB" id="A0AAU8A8S8"/>
<feature type="signal peptide" evidence="3">
    <location>
        <begin position="1"/>
        <end position="20"/>
    </location>
</feature>
<keyword evidence="3" id="KW-0732">Signal</keyword>
<feature type="region of interest" description="Disordered" evidence="1">
    <location>
        <begin position="30"/>
        <end position="70"/>
    </location>
</feature>
<protein>
    <submittedName>
        <fullName evidence="5">DUF4349 domain-containing protein</fullName>
    </submittedName>
</protein>
<reference evidence="5" key="1">
    <citation type="submission" date="2023-02" db="EMBL/GenBank/DDBJ databases">
        <title>Gut commensal Christensenella minuta modulates host metabolism via a new class of secondary bile acids.</title>
        <authorList>
            <person name="Liu C."/>
        </authorList>
    </citation>
    <scope>NUCLEOTIDE SEQUENCE</scope>
    <source>
        <strain evidence="5">CA70</strain>
    </source>
</reference>
<evidence type="ECO:0000256" key="1">
    <source>
        <dbReference type="SAM" id="MobiDB-lite"/>
    </source>
</evidence>
<gene>
    <name evidence="5" type="ORF">PUP29_00345</name>
</gene>
<evidence type="ECO:0000259" key="4">
    <source>
        <dbReference type="Pfam" id="PF14257"/>
    </source>
</evidence>
<proteinExistence type="predicted"/>
<evidence type="ECO:0000256" key="2">
    <source>
        <dbReference type="SAM" id="Phobius"/>
    </source>
</evidence>
<sequence>MKKIAVILLCSVLFLASCSAAPSETSSSAVMSASENGYEASSDSGAVNEESAAEPESSEESGGLGSLSDPILPETGRKLTYSASLSINTKQYDADYAKINEELSAVGGYVANEESAAYSSDTGKNHGRNSYFSLRIPVDRLNEFLERISGVGEIVSKHKATEDLTSEYYDTEARIEVLELRRERLMSYLETAASTEDIIALEQEISDVLYELDQLQGSKRRMDTLIDYATVDVELIELITPETIGADGKPLGDRASDAFAMSLTGVGEFMENFAVFWAAALPVIILIAIFAAVIYAVIRLILWLRRKYYEKHPERRPSRPVPPVIQQSSSPRQSPGGDSQTKQ</sequence>
<dbReference type="InterPro" id="IPR025645">
    <property type="entry name" value="DUF4349"/>
</dbReference>
<keyword evidence="2" id="KW-0812">Transmembrane</keyword>
<feature type="region of interest" description="Disordered" evidence="1">
    <location>
        <begin position="312"/>
        <end position="343"/>
    </location>
</feature>
<dbReference type="RefSeq" id="WP_079545234.1">
    <property type="nucleotide sequence ID" value="NZ_CP117826.1"/>
</dbReference>
<feature type="domain" description="DUF4349" evidence="4">
    <location>
        <begin position="77"/>
        <end position="294"/>
    </location>
</feature>
<dbReference type="EMBL" id="CP117826">
    <property type="protein sequence ID" value="XCC62428.1"/>
    <property type="molecule type" value="Genomic_DNA"/>
</dbReference>
<name>A0AAU8A8S8_9FIRM</name>
<feature type="compositionally biased region" description="Low complexity" evidence="1">
    <location>
        <begin position="324"/>
        <end position="343"/>
    </location>
</feature>
<keyword evidence="2" id="KW-0472">Membrane</keyword>
<keyword evidence="2" id="KW-1133">Transmembrane helix</keyword>
<dbReference type="Pfam" id="PF14257">
    <property type="entry name" value="DUF4349"/>
    <property type="match status" value="1"/>
</dbReference>